<dbReference type="EMBL" id="FOTI01000057">
    <property type="protein sequence ID" value="SFM05316.1"/>
    <property type="molecule type" value="Genomic_DNA"/>
</dbReference>
<evidence type="ECO:0000256" key="2">
    <source>
        <dbReference type="ARBA" id="ARBA00022801"/>
    </source>
</evidence>
<keyword evidence="3" id="KW-0347">Helicase</keyword>
<proteinExistence type="predicted"/>
<keyword evidence="10" id="KW-1185">Reference proteome</keyword>
<evidence type="ECO:0000313" key="10">
    <source>
        <dbReference type="Proteomes" id="UP000199006"/>
    </source>
</evidence>
<dbReference type="GO" id="GO:0005524">
    <property type="term" value="F:ATP binding"/>
    <property type="evidence" value="ECO:0007669"/>
    <property type="project" value="UniProtKB-KW"/>
</dbReference>
<dbReference type="InterPro" id="IPR027417">
    <property type="entry name" value="P-loop_NTPase"/>
</dbReference>
<evidence type="ECO:0000313" key="9">
    <source>
        <dbReference type="EMBL" id="SFM05316.1"/>
    </source>
</evidence>
<evidence type="ECO:0000259" key="8">
    <source>
        <dbReference type="Pfam" id="PF05872"/>
    </source>
</evidence>
<feature type="domain" description="Helicase HerA-like C-terminal" evidence="8">
    <location>
        <begin position="436"/>
        <end position="552"/>
    </location>
</feature>
<evidence type="ECO:0000256" key="6">
    <source>
        <dbReference type="ARBA" id="ARBA00023235"/>
    </source>
</evidence>
<evidence type="ECO:0008006" key="11">
    <source>
        <dbReference type="Google" id="ProtNLM"/>
    </source>
</evidence>
<evidence type="ECO:0000259" key="7">
    <source>
        <dbReference type="Pfam" id="PF01935"/>
    </source>
</evidence>
<keyword evidence="6" id="KW-0413">Isomerase</keyword>
<evidence type="ECO:0000256" key="1">
    <source>
        <dbReference type="ARBA" id="ARBA00022741"/>
    </source>
</evidence>
<feature type="domain" description="Helicase HerA central" evidence="7">
    <location>
        <begin position="138"/>
        <end position="423"/>
    </location>
</feature>
<reference evidence="9 10" key="1">
    <citation type="submission" date="2016-10" db="EMBL/GenBank/DDBJ databases">
        <authorList>
            <person name="de Groot N.N."/>
        </authorList>
    </citation>
    <scope>NUCLEOTIDE SEQUENCE [LARGE SCALE GENOMIC DNA]</scope>
    <source>
        <strain evidence="9 10">ATCC 51327</strain>
    </source>
</reference>
<dbReference type="Proteomes" id="UP000199006">
    <property type="component" value="Unassembled WGS sequence"/>
</dbReference>
<evidence type="ECO:0000256" key="5">
    <source>
        <dbReference type="ARBA" id="ARBA00023125"/>
    </source>
</evidence>
<keyword evidence="2" id="KW-0378">Hydrolase</keyword>
<keyword evidence="5" id="KW-0238">DNA-binding</keyword>
<dbReference type="SUPFAM" id="SSF52540">
    <property type="entry name" value="P-loop containing nucleoside triphosphate hydrolases"/>
    <property type="match status" value="1"/>
</dbReference>
<keyword evidence="4" id="KW-0067">ATP-binding</keyword>
<dbReference type="InterPro" id="IPR008571">
    <property type="entry name" value="HerA-like"/>
</dbReference>
<name>A0A1I4MQJ2_9FIRM</name>
<sequence>MENIQTEIGEIVSVSGNILTVQLSNSMKSNMPIIDGIVYRIGQIGSFLKVPLGYANLYGIVTQIGAAAIPDSIIDSIEDSFTDIDNRQWINMVLVGEQTGRKFERGVSQSPTTGDKVHLVTINDLDIIYGGYNEKNSITVGNISISESLNAKVDLNKLISRHCAILGSTGSGKSNTVGVILHAIANKGFKSSRILVIDPHGEYNNVLKGKSNVFKIKANSEENEKDLHIPFWALPFNELMSIFPGHLSDQNRDYIRKNIVEAKLKSIEEQDIDIEKELVTADTPIPFNLKQLWFELDDFERQTYKERAKPETKTELQVVGDAESLISNEYKPASAGGGSPFLNNRAKGILGFLDSMRIKLKDSTFNFLFEPGCYTPNLHGKVELDLGNLLFEWLGSDKPVTILDLSGIPSEVMISISGTLLKIIYDALFWGQNLTIGGKEQPLFIVLEEAHNYLRSGDNSISSRAVQTIAKEGRKYGVGLALVTQRPSELDETVLSQCGTVIALRMNNTKDRGFISSAIQDELQSMVNLLPSLRTGEGIISGEGVKIPSRIQFYKLTNAPKSSDPIVSEKWMANKTVSIENYNKLLSFWRNQKLEEI</sequence>
<accession>A0A1I4MQJ2</accession>
<keyword evidence="1" id="KW-0547">Nucleotide-binding</keyword>
<dbReference type="Pfam" id="PF05872">
    <property type="entry name" value="HerA_C"/>
    <property type="match status" value="1"/>
</dbReference>
<evidence type="ECO:0000256" key="4">
    <source>
        <dbReference type="ARBA" id="ARBA00022840"/>
    </source>
</evidence>
<dbReference type="PANTHER" id="PTHR42957">
    <property type="entry name" value="HELICASE MJ1565-RELATED"/>
    <property type="match status" value="1"/>
</dbReference>
<evidence type="ECO:0000256" key="3">
    <source>
        <dbReference type="ARBA" id="ARBA00022806"/>
    </source>
</evidence>
<dbReference type="STRING" id="29563.SAMN02983006_02678"/>
<dbReference type="RefSeq" id="WP_089862668.1">
    <property type="nucleotide sequence ID" value="NZ_FOTI01000057.1"/>
</dbReference>
<gene>
    <name evidence="9" type="ORF">SAMN02983006_02678</name>
</gene>
<dbReference type="InterPro" id="IPR002789">
    <property type="entry name" value="HerA_central"/>
</dbReference>
<dbReference type="CDD" id="cd01127">
    <property type="entry name" value="TrwB_TraG_TraD_VirD4"/>
    <property type="match status" value="1"/>
</dbReference>
<dbReference type="GO" id="GO:0016787">
    <property type="term" value="F:hydrolase activity"/>
    <property type="evidence" value="ECO:0007669"/>
    <property type="project" value="UniProtKB-KW"/>
</dbReference>
<dbReference type="OrthoDB" id="9806951at2"/>
<dbReference type="GO" id="GO:0003677">
    <property type="term" value="F:DNA binding"/>
    <property type="evidence" value="ECO:0007669"/>
    <property type="project" value="UniProtKB-KW"/>
</dbReference>
<organism evidence="9 10">
    <name type="scientific">Halanaerobium salsuginis</name>
    <dbReference type="NCBI Taxonomy" id="29563"/>
    <lineage>
        <taxon>Bacteria</taxon>
        <taxon>Bacillati</taxon>
        <taxon>Bacillota</taxon>
        <taxon>Clostridia</taxon>
        <taxon>Halanaerobiales</taxon>
        <taxon>Halanaerobiaceae</taxon>
        <taxon>Halanaerobium</taxon>
    </lineage>
</organism>
<protein>
    <recommendedName>
        <fullName evidence="11">Helicase HerA central domain-containing protein</fullName>
    </recommendedName>
</protein>
<dbReference type="Pfam" id="PF01935">
    <property type="entry name" value="DUF87"/>
    <property type="match status" value="1"/>
</dbReference>
<dbReference type="GO" id="GO:0004386">
    <property type="term" value="F:helicase activity"/>
    <property type="evidence" value="ECO:0007669"/>
    <property type="project" value="UniProtKB-KW"/>
</dbReference>
<dbReference type="PANTHER" id="PTHR42957:SF1">
    <property type="entry name" value="HELICASE MJ1565-RELATED"/>
    <property type="match status" value="1"/>
</dbReference>
<dbReference type="Gene3D" id="3.40.50.300">
    <property type="entry name" value="P-loop containing nucleotide triphosphate hydrolases"/>
    <property type="match status" value="2"/>
</dbReference>
<dbReference type="AlphaFoldDB" id="A0A1I4MQJ2"/>
<dbReference type="InterPro" id="IPR033186">
    <property type="entry name" value="HerA_C"/>
</dbReference>